<comment type="similarity">
    <text evidence="1 19">Belongs to the DNA polymerase type-A family.</text>
</comment>
<dbReference type="SMART" id="SM00279">
    <property type="entry name" value="HhH2"/>
    <property type="match status" value="1"/>
</dbReference>
<dbReference type="AlphaFoldDB" id="A0A6N8F8M7"/>
<evidence type="ECO:0000256" key="15">
    <source>
        <dbReference type="ARBA" id="ARBA00023125"/>
    </source>
</evidence>
<comment type="function">
    <text evidence="19">In addition to polymerase activity, this DNA polymerase exhibits 3'-5' and 5'-3' exonuclease activity.</text>
</comment>
<evidence type="ECO:0000256" key="7">
    <source>
        <dbReference type="ARBA" id="ARBA00022705"/>
    </source>
</evidence>
<dbReference type="InterPro" id="IPR008918">
    <property type="entry name" value="HhH2"/>
</dbReference>
<evidence type="ECO:0000256" key="4">
    <source>
        <dbReference type="ARBA" id="ARBA00020311"/>
    </source>
</evidence>
<dbReference type="NCBIfam" id="TIGR00593">
    <property type="entry name" value="pola"/>
    <property type="match status" value="1"/>
</dbReference>
<keyword evidence="10 19" id="KW-0227">DNA damage</keyword>
<dbReference type="SUPFAM" id="SSF53098">
    <property type="entry name" value="Ribonuclease H-like"/>
    <property type="match status" value="1"/>
</dbReference>
<evidence type="ECO:0000256" key="8">
    <source>
        <dbReference type="ARBA" id="ARBA00022722"/>
    </source>
</evidence>
<dbReference type="Pfam" id="PF02739">
    <property type="entry name" value="5_3_exonuc_N"/>
    <property type="match status" value="1"/>
</dbReference>
<dbReference type="Pfam" id="PF01367">
    <property type="entry name" value="5_3_exonuc"/>
    <property type="match status" value="1"/>
</dbReference>
<evidence type="ECO:0000256" key="5">
    <source>
        <dbReference type="ARBA" id="ARBA00022679"/>
    </source>
</evidence>
<dbReference type="SMART" id="SM00475">
    <property type="entry name" value="53EXOc"/>
    <property type="match status" value="1"/>
</dbReference>
<dbReference type="FunFam" id="3.40.50.1010:FF:000001">
    <property type="entry name" value="DNA polymerase I"/>
    <property type="match status" value="1"/>
</dbReference>
<organism evidence="24 25">
    <name type="scientific">Psychrosphaera haliotis</name>
    <dbReference type="NCBI Taxonomy" id="555083"/>
    <lineage>
        <taxon>Bacteria</taxon>
        <taxon>Pseudomonadati</taxon>
        <taxon>Pseudomonadota</taxon>
        <taxon>Gammaproteobacteria</taxon>
        <taxon>Alteromonadales</taxon>
        <taxon>Pseudoalteromonadaceae</taxon>
        <taxon>Psychrosphaera</taxon>
    </lineage>
</organism>
<dbReference type="InterPro" id="IPR012337">
    <property type="entry name" value="RNaseH-like_sf"/>
</dbReference>
<keyword evidence="16 19" id="KW-0234">DNA repair</keyword>
<dbReference type="CDD" id="cd08637">
    <property type="entry name" value="DNA_pol_A_pol_I_C"/>
    <property type="match status" value="1"/>
</dbReference>
<dbReference type="InterPro" id="IPR002298">
    <property type="entry name" value="DNA_polymerase_A"/>
</dbReference>
<keyword evidence="12 19" id="KW-0269">Exonuclease</keyword>
<feature type="region of interest" description="Disordered" evidence="20">
    <location>
        <begin position="299"/>
        <end position="328"/>
    </location>
</feature>
<sequence>MTKQDLSSAYKPLVLVDGSSYLFRAYHSPPHLTNSRGEATGAIYGVVNMLKSLVKQYSPERMIVIFDAKGPTFRNEMYSEYKANRPPMPDDLRYQIEPLHKIIKAMGLPLIAIEGVEADDVIGTIADEQSKKGNDVLISTGDKDMAQLVNPHVTLINTMTNTVMDPDGVVGKFGIPPELIIDYLALMGDKVDNIPGVPGVGEKTAVALIQGLGSIKSIYENLDKVAGLGFRGSKTMSKKLEEHKDQLLLSYELATIKLDVEHGISDELMHLEQPNKEQLAELFKECEFKRWLKEILSGDDAPKASAPTKGKPTSQAESTETEESEPVASITVDHSQYKTLFTMDEWQQSLTEIKEAGLIAFDTETTSLDYMEAQLVGFSFAYELNGKIQATYVPLAHDYEDAPEQISLEDISASLSEMLADKTISKVGQNLKYDINVLAKYNMVINGIVGDTMLQSYVFNSTSTRHDMDSLALKYLGHKCISFEEIAGKGAKQITFNKVPLEQASPYASEDADITLRLYQYFTEQLRKEPILNSIFSDIELPLMPILSKVEQNGVLINADHLHDLSAEFAGKLQSLEQQAHEVAGEVFNLGSPKQLQEILFNKLELPVIKKTPKGAPSTAEDVLQELAHKYELPKLIIEYRGLSKLKSTYTDKLPTMIKSATGRVHTSYHQAVAATGRLSSTDPNLQNIPIRNENGRRIRQAFIAPEGKKIVAIDYSQIELRIMAHLSGDKALLDAFANNLDIHKTTASEVFATPFEEVTTEQRRAAKAVNFGLIYGMSAFGLANQLDIARGQAQDYINKYFERFPGVMEYMETTRQNALSNGYVETVFGRRLYLPDISARNNMRKKAAERAAINAPMQGTAADVIKRAMMAVDKWIVENAADDVTMVMQVHDELVFEISADKLDSILPHLISEMENAADLDVPLTAEADQGDNWDEAH</sequence>
<keyword evidence="25" id="KW-1185">Reference proteome</keyword>
<proteinExistence type="inferred from homology"/>
<dbReference type="Proteomes" id="UP000439994">
    <property type="component" value="Unassembled WGS sequence"/>
</dbReference>
<dbReference type="GO" id="GO:0006261">
    <property type="term" value="P:DNA-templated DNA replication"/>
    <property type="evidence" value="ECO:0007669"/>
    <property type="project" value="UniProtKB-UniRule"/>
</dbReference>
<keyword evidence="13 19" id="KW-0239">DNA-directed DNA polymerase</keyword>
<evidence type="ECO:0000256" key="1">
    <source>
        <dbReference type="ARBA" id="ARBA00007705"/>
    </source>
</evidence>
<evidence type="ECO:0000256" key="10">
    <source>
        <dbReference type="ARBA" id="ARBA00022763"/>
    </source>
</evidence>
<protein>
    <recommendedName>
        <fullName evidence="4 18">DNA polymerase I</fullName>
        <ecNumber evidence="3 18">2.7.7.7</ecNumber>
    </recommendedName>
</protein>
<feature type="domain" description="DNA-directed DNA polymerase family A palm" evidence="23">
    <location>
        <begin position="696"/>
        <end position="903"/>
    </location>
</feature>
<dbReference type="GO" id="GO:0008408">
    <property type="term" value="F:3'-5' exonuclease activity"/>
    <property type="evidence" value="ECO:0007669"/>
    <property type="project" value="UniProtKB-UniRule"/>
</dbReference>
<keyword evidence="11 19" id="KW-0378">Hydrolase</keyword>
<evidence type="ECO:0000256" key="9">
    <source>
        <dbReference type="ARBA" id="ARBA00022759"/>
    </source>
</evidence>
<evidence type="ECO:0000256" key="14">
    <source>
        <dbReference type="ARBA" id="ARBA00022958"/>
    </source>
</evidence>
<dbReference type="EC" id="2.7.7.7" evidence="3 18"/>
<dbReference type="InterPro" id="IPR029060">
    <property type="entry name" value="PIN-like_dom_sf"/>
</dbReference>
<dbReference type="EMBL" id="WOCD01000003">
    <property type="protein sequence ID" value="MUH72763.1"/>
    <property type="molecule type" value="Genomic_DNA"/>
</dbReference>
<feature type="domain" description="5'-3' exonuclease" evidence="22">
    <location>
        <begin position="11"/>
        <end position="272"/>
    </location>
</feature>
<evidence type="ECO:0000256" key="20">
    <source>
        <dbReference type="SAM" id="MobiDB-lite"/>
    </source>
</evidence>
<keyword evidence="14" id="KW-0630">Potassium</keyword>
<evidence type="ECO:0000256" key="16">
    <source>
        <dbReference type="ARBA" id="ARBA00023204"/>
    </source>
</evidence>
<comment type="caution">
    <text evidence="24">The sequence shown here is derived from an EMBL/GenBank/DDBJ whole genome shotgun (WGS) entry which is preliminary data.</text>
</comment>
<dbReference type="Pfam" id="PF00476">
    <property type="entry name" value="DNA_pol_A"/>
    <property type="match status" value="1"/>
</dbReference>
<dbReference type="InterPro" id="IPR002421">
    <property type="entry name" value="5-3_exonuclease"/>
</dbReference>
<evidence type="ECO:0000259" key="22">
    <source>
        <dbReference type="SMART" id="SM00475"/>
    </source>
</evidence>
<dbReference type="PANTHER" id="PTHR10133">
    <property type="entry name" value="DNA POLYMERASE I"/>
    <property type="match status" value="1"/>
</dbReference>
<dbReference type="GO" id="GO:0008409">
    <property type="term" value="F:5'-3' exonuclease activity"/>
    <property type="evidence" value="ECO:0007669"/>
    <property type="project" value="UniProtKB-UniRule"/>
</dbReference>
<evidence type="ECO:0000256" key="18">
    <source>
        <dbReference type="NCBIfam" id="TIGR00593"/>
    </source>
</evidence>
<evidence type="ECO:0000256" key="11">
    <source>
        <dbReference type="ARBA" id="ARBA00022801"/>
    </source>
</evidence>
<name>A0A6N8F8M7_9GAMM</name>
<dbReference type="OrthoDB" id="9806424at2"/>
<dbReference type="SUPFAM" id="SSF88723">
    <property type="entry name" value="PIN domain-like"/>
    <property type="match status" value="1"/>
</dbReference>
<keyword evidence="7 19" id="KW-0235">DNA replication</keyword>
<dbReference type="PRINTS" id="PR00868">
    <property type="entry name" value="DNAPOLI"/>
</dbReference>
<feature type="domain" description="3'-5' exonuclease" evidence="21">
    <location>
        <begin position="337"/>
        <end position="527"/>
    </location>
</feature>
<keyword evidence="15 19" id="KW-0238">DNA-binding</keyword>
<dbReference type="GO" id="GO:0003887">
    <property type="term" value="F:DNA-directed DNA polymerase activity"/>
    <property type="evidence" value="ECO:0007669"/>
    <property type="project" value="UniProtKB-UniRule"/>
</dbReference>
<dbReference type="FunFam" id="3.30.420.10:FF:000026">
    <property type="entry name" value="DNA polymerase I"/>
    <property type="match status" value="1"/>
</dbReference>
<evidence type="ECO:0000313" key="25">
    <source>
        <dbReference type="Proteomes" id="UP000439994"/>
    </source>
</evidence>
<dbReference type="InterPro" id="IPR020046">
    <property type="entry name" value="5-3_exonucl_a-hlix_arch_N"/>
</dbReference>
<evidence type="ECO:0000256" key="19">
    <source>
        <dbReference type="RuleBase" id="RU004460"/>
    </source>
</evidence>
<dbReference type="PANTHER" id="PTHR10133:SF27">
    <property type="entry name" value="DNA POLYMERASE NU"/>
    <property type="match status" value="1"/>
</dbReference>
<comment type="catalytic activity">
    <reaction evidence="17 19">
        <text>DNA(n) + a 2'-deoxyribonucleoside 5'-triphosphate = DNA(n+1) + diphosphate</text>
        <dbReference type="Rhea" id="RHEA:22508"/>
        <dbReference type="Rhea" id="RHEA-COMP:17339"/>
        <dbReference type="Rhea" id="RHEA-COMP:17340"/>
        <dbReference type="ChEBI" id="CHEBI:33019"/>
        <dbReference type="ChEBI" id="CHEBI:61560"/>
        <dbReference type="ChEBI" id="CHEBI:173112"/>
        <dbReference type="EC" id="2.7.7.7"/>
    </reaction>
</comment>
<evidence type="ECO:0000256" key="3">
    <source>
        <dbReference type="ARBA" id="ARBA00012417"/>
    </source>
</evidence>
<dbReference type="SUPFAM" id="SSF47807">
    <property type="entry name" value="5' to 3' exonuclease, C-terminal subdomain"/>
    <property type="match status" value="1"/>
</dbReference>
<dbReference type="NCBIfam" id="NF004397">
    <property type="entry name" value="PRK05755.1"/>
    <property type="match status" value="1"/>
</dbReference>
<dbReference type="InterPro" id="IPR002562">
    <property type="entry name" value="3'-5'_exonuclease_dom"/>
</dbReference>
<dbReference type="Gene3D" id="3.30.420.10">
    <property type="entry name" value="Ribonuclease H-like superfamily/Ribonuclease H"/>
    <property type="match status" value="1"/>
</dbReference>
<dbReference type="SMART" id="SM00482">
    <property type="entry name" value="POLAc"/>
    <property type="match status" value="1"/>
</dbReference>
<dbReference type="InterPro" id="IPR036397">
    <property type="entry name" value="RNaseH_sf"/>
</dbReference>
<evidence type="ECO:0000313" key="24">
    <source>
        <dbReference type="EMBL" id="MUH72763.1"/>
    </source>
</evidence>
<evidence type="ECO:0000256" key="2">
    <source>
        <dbReference type="ARBA" id="ARBA00011541"/>
    </source>
</evidence>
<keyword evidence="5 19" id="KW-0808">Transferase</keyword>
<dbReference type="CDD" id="cd06139">
    <property type="entry name" value="DNA_polA_I_Ecoli_like_exo"/>
    <property type="match status" value="1"/>
</dbReference>
<dbReference type="FunFam" id="1.10.150.20:FF:000002">
    <property type="entry name" value="DNA polymerase I"/>
    <property type="match status" value="1"/>
</dbReference>
<dbReference type="CDD" id="cd09898">
    <property type="entry name" value="H3TH_53EXO"/>
    <property type="match status" value="1"/>
</dbReference>
<dbReference type="CDD" id="cd09859">
    <property type="entry name" value="PIN_53EXO"/>
    <property type="match status" value="1"/>
</dbReference>
<dbReference type="Gene3D" id="1.10.150.20">
    <property type="entry name" value="5' to 3' exonuclease, C-terminal subdomain"/>
    <property type="match status" value="2"/>
</dbReference>
<dbReference type="InterPro" id="IPR036279">
    <property type="entry name" value="5-3_exonuclease_C_sf"/>
</dbReference>
<dbReference type="GO" id="GO:0004519">
    <property type="term" value="F:endonuclease activity"/>
    <property type="evidence" value="ECO:0007669"/>
    <property type="project" value="UniProtKB-KW"/>
</dbReference>
<keyword evidence="6 19" id="KW-0548">Nucleotidyltransferase</keyword>
<dbReference type="PROSITE" id="PS00447">
    <property type="entry name" value="DNA_POLYMERASE_A"/>
    <property type="match status" value="1"/>
</dbReference>
<dbReference type="Gene3D" id="3.30.70.370">
    <property type="match status" value="1"/>
</dbReference>
<keyword evidence="9" id="KW-0255">Endonuclease</keyword>
<dbReference type="InterPro" id="IPR020045">
    <property type="entry name" value="DNA_polI_H3TH"/>
</dbReference>
<dbReference type="Pfam" id="PF01612">
    <property type="entry name" value="DNA_pol_A_exo1"/>
    <property type="match status" value="1"/>
</dbReference>
<dbReference type="GO" id="GO:0003677">
    <property type="term" value="F:DNA binding"/>
    <property type="evidence" value="ECO:0007669"/>
    <property type="project" value="UniProtKB-UniRule"/>
</dbReference>
<dbReference type="InterPro" id="IPR018320">
    <property type="entry name" value="DNA_polymerase_1"/>
</dbReference>
<dbReference type="GO" id="GO:0006302">
    <property type="term" value="P:double-strand break repair"/>
    <property type="evidence" value="ECO:0007669"/>
    <property type="project" value="TreeGrafter"/>
</dbReference>
<evidence type="ECO:0000259" key="23">
    <source>
        <dbReference type="SMART" id="SM00482"/>
    </source>
</evidence>
<accession>A0A6N8F8M7</accession>
<comment type="subunit">
    <text evidence="2">Single-chain monomer with multiple functions.</text>
</comment>
<gene>
    <name evidence="19 24" type="primary">polA</name>
    <name evidence="24" type="ORF">GNP35_09820</name>
</gene>
<dbReference type="InterPro" id="IPR001098">
    <property type="entry name" value="DNA-dir_DNA_pol_A_palm_dom"/>
</dbReference>
<evidence type="ECO:0000256" key="17">
    <source>
        <dbReference type="ARBA" id="ARBA00049244"/>
    </source>
</evidence>
<keyword evidence="8" id="KW-0540">Nuclease</keyword>
<evidence type="ECO:0000259" key="21">
    <source>
        <dbReference type="SMART" id="SM00474"/>
    </source>
</evidence>
<dbReference type="SMART" id="SM00474">
    <property type="entry name" value="35EXOc"/>
    <property type="match status" value="1"/>
</dbReference>
<reference evidence="24 25" key="1">
    <citation type="submission" date="2019-11" db="EMBL/GenBank/DDBJ databases">
        <title>P. haliotis isolates from Z. marina roots.</title>
        <authorList>
            <person name="Cohen M."/>
            <person name="Jospin G."/>
            <person name="Eisen J.A."/>
            <person name="Coil D.A."/>
        </authorList>
    </citation>
    <scope>NUCLEOTIDE SEQUENCE [LARGE SCALE GENOMIC DNA]</scope>
    <source>
        <strain evidence="24 25">UCD-MCMsp1aY</strain>
    </source>
</reference>
<dbReference type="InterPro" id="IPR019760">
    <property type="entry name" value="DNA-dir_DNA_pol_A_CS"/>
</dbReference>
<evidence type="ECO:0000256" key="6">
    <source>
        <dbReference type="ARBA" id="ARBA00022695"/>
    </source>
</evidence>
<dbReference type="SUPFAM" id="SSF56672">
    <property type="entry name" value="DNA/RNA polymerases"/>
    <property type="match status" value="1"/>
</dbReference>
<evidence type="ECO:0000256" key="13">
    <source>
        <dbReference type="ARBA" id="ARBA00022932"/>
    </source>
</evidence>
<dbReference type="RefSeq" id="WP_155695915.1">
    <property type="nucleotide sequence ID" value="NZ_WOCD01000003.1"/>
</dbReference>
<dbReference type="Gene3D" id="3.40.50.1010">
    <property type="entry name" value="5'-nuclease"/>
    <property type="match status" value="1"/>
</dbReference>
<dbReference type="FunFam" id="1.10.150.20:FF:000003">
    <property type="entry name" value="DNA polymerase I"/>
    <property type="match status" value="1"/>
</dbReference>
<evidence type="ECO:0000256" key="12">
    <source>
        <dbReference type="ARBA" id="ARBA00022839"/>
    </source>
</evidence>
<dbReference type="FunFam" id="1.20.1060.10:FF:000001">
    <property type="entry name" value="DNA polymerase I"/>
    <property type="match status" value="1"/>
</dbReference>
<dbReference type="InterPro" id="IPR043502">
    <property type="entry name" value="DNA/RNA_pol_sf"/>
</dbReference>
<dbReference type="Gene3D" id="1.20.1060.10">
    <property type="entry name" value="Taq DNA Polymerase, Chain T, domain 4"/>
    <property type="match status" value="1"/>
</dbReference>